<feature type="transmembrane region" description="Helical" evidence="1">
    <location>
        <begin position="12"/>
        <end position="36"/>
    </location>
</feature>
<gene>
    <name evidence="2" type="ORF">S01H4_54355</name>
</gene>
<evidence type="ECO:0000313" key="2">
    <source>
        <dbReference type="EMBL" id="GAH12547.1"/>
    </source>
</evidence>
<proteinExistence type="predicted"/>
<protein>
    <submittedName>
        <fullName evidence="2">Uncharacterized protein</fullName>
    </submittedName>
</protein>
<feature type="non-terminal residue" evidence="2">
    <location>
        <position position="38"/>
    </location>
</feature>
<evidence type="ECO:0000256" key="1">
    <source>
        <dbReference type="SAM" id="Phobius"/>
    </source>
</evidence>
<keyword evidence="1" id="KW-0472">Membrane</keyword>
<keyword evidence="1" id="KW-0812">Transmembrane</keyword>
<comment type="caution">
    <text evidence="2">The sequence shown here is derived from an EMBL/GenBank/DDBJ whole genome shotgun (WGS) entry which is preliminary data.</text>
</comment>
<reference evidence="2" key="1">
    <citation type="journal article" date="2014" name="Front. Microbiol.">
        <title>High frequency of phylogenetically diverse reductive dehalogenase-homologous genes in deep subseafloor sedimentary metagenomes.</title>
        <authorList>
            <person name="Kawai M."/>
            <person name="Futagami T."/>
            <person name="Toyoda A."/>
            <person name="Takaki Y."/>
            <person name="Nishi S."/>
            <person name="Hori S."/>
            <person name="Arai W."/>
            <person name="Tsubouchi T."/>
            <person name="Morono Y."/>
            <person name="Uchiyama I."/>
            <person name="Ito T."/>
            <person name="Fujiyama A."/>
            <person name="Inagaki F."/>
            <person name="Takami H."/>
        </authorList>
    </citation>
    <scope>NUCLEOTIDE SEQUENCE</scope>
    <source>
        <strain evidence="2">Expedition CK06-06</strain>
    </source>
</reference>
<accession>X1CXJ3</accession>
<dbReference type="AlphaFoldDB" id="X1CXJ3"/>
<organism evidence="2">
    <name type="scientific">marine sediment metagenome</name>
    <dbReference type="NCBI Taxonomy" id="412755"/>
    <lineage>
        <taxon>unclassified sequences</taxon>
        <taxon>metagenomes</taxon>
        <taxon>ecological metagenomes</taxon>
    </lineage>
</organism>
<sequence length="38" mass="4097">MLRRIANELGKHAPFTTFGAVTGVIIMAIIVFGNVLPQ</sequence>
<dbReference type="EMBL" id="BART01031268">
    <property type="protein sequence ID" value="GAH12547.1"/>
    <property type="molecule type" value="Genomic_DNA"/>
</dbReference>
<name>X1CXJ3_9ZZZZ</name>
<keyword evidence="1" id="KW-1133">Transmembrane helix</keyword>